<dbReference type="EMBL" id="JBHFFA010000007">
    <property type="protein sequence ID" value="KAL2613485.1"/>
    <property type="molecule type" value="Genomic_DNA"/>
</dbReference>
<accession>A0ABD1XX03</accession>
<feature type="region of interest" description="Disordered" evidence="1">
    <location>
        <begin position="120"/>
        <end position="161"/>
    </location>
</feature>
<evidence type="ECO:0000313" key="2">
    <source>
        <dbReference type="EMBL" id="KAL2613485.1"/>
    </source>
</evidence>
<feature type="compositionally biased region" description="Polar residues" evidence="1">
    <location>
        <begin position="120"/>
        <end position="136"/>
    </location>
</feature>
<name>A0ABD1XX03_9MARC</name>
<dbReference type="AlphaFoldDB" id="A0ABD1XX03"/>
<keyword evidence="3" id="KW-1185">Reference proteome</keyword>
<reference evidence="2 3" key="1">
    <citation type="submission" date="2024-09" db="EMBL/GenBank/DDBJ databases">
        <title>Chromosome-scale assembly of Riccia fluitans.</title>
        <authorList>
            <person name="Paukszto L."/>
            <person name="Sawicki J."/>
            <person name="Karawczyk K."/>
            <person name="Piernik-Szablinska J."/>
            <person name="Szczecinska M."/>
            <person name="Mazdziarz M."/>
        </authorList>
    </citation>
    <scope>NUCLEOTIDE SEQUENCE [LARGE SCALE GENOMIC DNA]</scope>
    <source>
        <strain evidence="2">Rf_01</strain>
        <tissue evidence="2">Aerial parts of the thallus</tissue>
    </source>
</reference>
<organism evidence="2 3">
    <name type="scientific">Riccia fluitans</name>
    <dbReference type="NCBI Taxonomy" id="41844"/>
    <lineage>
        <taxon>Eukaryota</taxon>
        <taxon>Viridiplantae</taxon>
        <taxon>Streptophyta</taxon>
        <taxon>Embryophyta</taxon>
        <taxon>Marchantiophyta</taxon>
        <taxon>Marchantiopsida</taxon>
        <taxon>Marchantiidae</taxon>
        <taxon>Marchantiales</taxon>
        <taxon>Ricciaceae</taxon>
        <taxon>Riccia</taxon>
    </lineage>
</organism>
<comment type="caution">
    <text evidence="2">The sequence shown here is derived from an EMBL/GenBank/DDBJ whole genome shotgun (WGS) entry which is preliminary data.</text>
</comment>
<evidence type="ECO:0000313" key="3">
    <source>
        <dbReference type="Proteomes" id="UP001605036"/>
    </source>
</evidence>
<dbReference type="Proteomes" id="UP001605036">
    <property type="component" value="Unassembled WGS sequence"/>
</dbReference>
<protein>
    <submittedName>
        <fullName evidence="2">Uncharacterized protein</fullName>
    </submittedName>
</protein>
<proteinExistence type="predicted"/>
<sequence>MKLKKTCMKFQKKINVGDAKSCWGKLVFSKEPQLNKSAKNVKSATLAKCEAAKAEKEKLMLVKEENPKRKLDIGDMEKSNEKSPKRIKRMENNVSNLPAPPANNVRDFLVPPPLPHTILTNRLNGTVGSPRQTLWQSKKKSNGGHECINTRDGFPGCNEGN</sequence>
<evidence type="ECO:0000256" key="1">
    <source>
        <dbReference type="SAM" id="MobiDB-lite"/>
    </source>
</evidence>
<gene>
    <name evidence="2" type="ORF">R1flu_025177</name>
</gene>